<name>Q2LXR9_SYNAS</name>
<dbReference type="Proteomes" id="UP000001933">
    <property type="component" value="Chromosome"/>
</dbReference>
<evidence type="ECO:0000313" key="1">
    <source>
        <dbReference type="EMBL" id="ABC78879.1"/>
    </source>
</evidence>
<proteinExistence type="predicted"/>
<dbReference type="EMBL" id="CP000252">
    <property type="protein sequence ID" value="ABC78879.1"/>
    <property type="molecule type" value="Genomic_DNA"/>
</dbReference>
<accession>Q2LXR9</accession>
<keyword evidence="2" id="KW-1185">Reference proteome</keyword>
<dbReference type="STRING" id="56780.SYN_03072"/>
<reference evidence="1 2" key="1">
    <citation type="journal article" date="2007" name="Proc. Natl. Acad. Sci. U.S.A.">
        <title>The genome of Syntrophus aciditrophicus: life at the thermodynamic limit of microbial growth.</title>
        <authorList>
            <person name="McInerney M.J."/>
            <person name="Rohlin L."/>
            <person name="Mouttaki H."/>
            <person name="Kim U."/>
            <person name="Krupp R.S."/>
            <person name="Rios-Hernandez L."/>
            <person name="Sieber J."/>
            <person name="Struchtemeyer C.G."/>
            <person name="Bhattacharyya A."/>
            <person name="Campbell J.W."/>
            <person name="Gunsalus R.P."/>
        </authorList>
    </citation>
    <scope>NUCLEOTIDE SEQUENCE [LARGE SCALE GENOMIC DNA]</scope>
    <source>
        <strain evidence="1 2">SB</strain>
    </source>
</reference>
<organism evidence="1 2">
    <name type="scientific">Syntrophus aciditrophicus (strain SB)</name>
    <dbReference type="NCBI Taxonomy" id="56780"/>
    <lineage>
        <taxon>Bacteria</taxon>
        <taxon>Pseudomonadati</taxon>
        <taxon>Thermodesulfobacteriota</taxon>
        <taxon>Syntrophia</taxon>
        <taxon>Syntrophales</taxon>
        <taxon>Syntrophaceae</taxon>
        <taxon>Syntrophus</taxon>
    </lineage>
</organism>
<gene>
    <name evidence="1" type="ORF">SYN_03072</name>
</gene>
<dbReference type="KEGG" id="sat:SYN_03072"/>
<dbReference type="HOGENOM" id="CLU_2921106_0_0_7"/>
<evidence type="ECO:0000313" key="2">
    <source>
        <dbReference type="Proteomes" id="UP000001933"/>
    </source>
</evidence>
<protein>
    <submittedName>
        <fullName evidence="1">Hypothetical cytosolic protein</fullName>
    </submittedName>
</protein>
<sequence>MKRIQLMKKIHIYITKRNFSTIIQIFIRAPTRRVNPISRNKIWHKSRVKKRINSLTGLFCS</sequence>
<dbReference type="AlphaFoldDB" id="Q2LXR9"/>
<dbReference type="InParanoid" id="Q2LXR9"/>